<dbReference type="GO" id="GO:0005737">
    <property type="term" value="C:cytoplasm"/>
    <property type="evidence" value="ECO:0007669"/>
    <property type="project" value="TreeGrafter"/>
</dbReference>
<dbReference type="EMBL" id="JAFJZO010000036">
    <property type="protein sequence ID" value="KAG5490880.1"/>
    <property type="molecule type" value="Genomic_DNA"/>
</dbReference>
<dbReference type="KEGG" id="phet:94287128"/>
<feature type="domain" description="PSP1 C-terminal" evidence="1">
    <location>
        <begin position="151"/>
        <end position="237"/>
    </location>
</feature>
<dbReference type="RefSeq" id="XP_067753208.1">
    <property type="nucleotide sequence ID" value="XM_067897051.1"/>
</dbReference>
<accession>A0A836L1K0</accession>
<dbReference type="NCBIfam" id="NF041131">
    <property type="entry name" value="RicT_YaaT_fam"/>
    <property type="match status" value="1"/>
</dbReference>
<dbReference type="InterPro" id="IPR007557">
    <property type="entry name" value="PSP1_C"/>
</dbReference>
<evidence type="ECO:0000313" key="3">
    <source>
        <dbReference type="Proteomes" id="UP000674318"/>
    </source>
</evidence>
<dbReference type="PANTHER" id="PTHR43830:SF5">
    <property type="entry name" value="PSP1 C-TERMINAL DOMAIN-CONTAINING PROTEIN"/>
    <property type="match status" value="1"/>
</dbReference>
<evidence type="ECO:0000259" key="1">
    <source>
        <dbReference type="PROSITE" id="PS51411"/>
    </source>
</evidence>
<dbReference type="OrthoDB" id="243127at2759"/>
<gene>
    <name evidence="2" type="ORF">JKF63_01002</name>
</gene>
<dbReference type="GeneID" id="94287128"/>
<sequence>MLATLTDITNVQVPLLQTQKTKNVQVNVAPLPPTVEPHHFSQHNPYKWKCLPSGTHSSADFMADDEPAHTLPVQDFVREKEDRALPAPREPSICNVLVQFKCHQGEFMSSRKVEKGQYVVVQGDRGIDVGVVIRINTGKQKTYVERTGPIGNVLRYATQHEVDYWATDLKEAEATAAAFCQTKAHSHGLPMEIVYAEYQFDKKKLTFYYESGTRIDFVQLLKELYREYGCRIWMEKLRAHD</sequence>
<keyword evidence="3" id="KW-1185">Reference proteome</keyword>
<dbReference type="InterPro" id="IPR047767">
    <property type="entry name" value="PSP1-like"/>
</dbReference>
<organism evidence="2 3">
    <name type="scientific">Porcisia hertigi</name>
    <dbReference type="NCBI Taxonomy" id="2761500"/>
    <lineage>
        <taxon>Eukaryota</taxon>
        <taxon>Discoba</taxon>
        <taxon>Euglenozoa</taxon>
        <taxon>Kinetoplastea</taxon>
        <taxon>Metakinetoplastina</taxon>
        <taxon>Trypanosomatida</taxon>
        <taxon>Trypanosomatidae</taxon>
        <taxon>Leishmaniinae</taxon>
        <taxon>Porcisia</taxon>
    </lineage>
</organism>
<reference evidence="2 3" key="1">
    <citation type="submission" date="2021-02" db="EMBL/GenBank/DDBJ databases">
        <title>Porcisia hertigi Genome sequencing and assembly.</title>
        <authorList>
            <person name="Almutairi H."/>
            <person name="Gatherer D."/>
        </authorList>
    </citation>
    <scope>NUCLEOTIDE SEQUENCE [LARGE SCALE GENOMIC DNA]</scope>
    <source>
        <strain evidence="2 3">C119</strain>
    </source>
</reference>
<proteinExistence type="predicted"/>
<dbReference type="AlphaFoldDB" id="A0A836L1K0"/>
<name>A0A836L1K0_9TRYP</name>
<dbReference type="PANTHER" id="PTHR43830">
    <property type="entry name" value="PROTEIN PSP1"/>
    <property type="match status" value="1"/>
</dbReference>
<evidence type="ECO:0000313" key="2">
    <source>
        <dbReference type="EMBL" id="KAG5490880.1"/>
    </source>
</evidence>
<dbReference type="Proteomes" id="UP000674318">
    <property type="component" value="Unassembled WGS sequence"/>
</dbReference>
<dbReference type="Pfam" id="PF04468">
    <property type="entry name" value="PSP1"/>
    <property type="match status" value="1"/>
</dbReference>
<dbReference type="PROSITE" id="PS51411">
    <property type="entry name" value="PSP1_C"/>
    <property type="match status" value="1"/>
</dbReference>
<comment type="caution">
    <text evidence="2">The sequence shown here is derived from an EMBL/GenBank/DDBJ whole genome shotgun (WGS) entry which is preliminary data.</text>
</comment>
<protein>
    <recommendedName>
        <fullName evidence="1">PSP1 C-terminal domain-containing protein</fullName>
    </recommendedName>
</protein>